<sequence>MSAMSLRLFILLFILLSMNRHIELNTKKYIINKRMKTKQPTKFNVFKFNLVLNSSLCTIFQSINFIHLTWKLK</sequence>
<evidence type="ECO:0008006" key="4">
    <source>
        <dbReference type="Google" id="ProtNLM"/>
    </source>
</evidence>
<keyword evidence="1" id="KW-0812">Transmembrane</keyword>
<evidence type="ECO:0000256" key="2">
    <source>
        <dbReference type="SAM" id="SignalP"/>
    </source>
</evidence>
<protein>
    <recommendedName>
        <fullName evidence="4">Secreted protein</fullName>
    </recommendedName>
</protein>
<organism evidence="3">
    <name type="scientific">Gracilaria robusta</name>
    <dbReference type="NCBI Taxonomy" id="38400"/>
    <lineage>
        <taxon>Eukaryota</taxon>
        <taxon>Rhodophyta</taxon>
        <taxon>Florideophyceae</taxon>
        <taxon>Rhodymeniophycidae</taxon>
        <taxon>Gracilariales</taxon>
        <taxon>Gracilariaceae</taxon>
        <taxon>Gracilaria</taxon>
    </lineage>
</organism>
<name>O46326_9FLOR</name>
<feature type="transmembrane region" description="Helical" evidence="1">
    <location>
        <begin position="48"/>
        <end position="70"/>
    </location>
</feature>
<keyword evidence="2" id="KW-0732">Signal</keyword>
<evidence type="ECO:0000313" key="3">
    <source>
        <dbReference type="EMBL" id="AAC04730.1"/>
    </source>
</evidence>
<dbReference type="EMBL" id="AF034718">
    <property type="protein sequence ID" value="AAC04730.1"/>
    <property type="molecule type" value="Genomic_DNA"/>
</dbReference>
<proteinExistence type="predicted"/>
<keyword evidence="3" id="KW-0614">Plasmid</keyword>
<keyword evidence="1" id="KW-0472">Membrane</keyword>
<feature type="signal peptide" evidence="2">
    <location>
        <begin position="1"/>
        <end position="24"/>
    </location>
</feature>
<evidence type="ECO:0000256" key="1">
    <source>
        <dbReference type="SAM" id="Phobius"/>
    </source>
</evidence>
<dbReference type="AlphaFoldDB" id="O46326"/>
<feature type="chain" id="PRO_5004158564" description="Secreted protein" evidence="2">
    <location>
        <begin position="25"/>
        <end position="73"/>
    </location>
</feature>
<geneLocation type="plasmid" evidence="3">
    <name>Gro4970</name>
</geneLocation>
<keyword evidence="1" id="KW-1133">Transmembrane helix</keyword>
<accession>O46326</accession>
<reference evidence="3" key="1">
    <citation type="submission" date="1997-11" db="EMBL/GenBank/DDBJ databases">
        <title>Plasmids of the red algae Gracilaria and Gracilariopsis (Gracilariales): Molecular characterization and cellular localization.</title>
        <authorList>
            <person name="Goff L.J."/>
            <person name="Moon D.A."/>
        </authorList>
    </citation>
    <scope>NUCLEOTIDE SEQUENCE</scope>
    <source>
        <plasmid evidence="3">Gro4970</plasmid>
    </source>
</reference>